<dbReference type="SUPFAM" id="SSF55383">
    <property type="entry name" value="Copper amine oxidase, domain N"/>
    <property type="match status" value="2"/>
</dbReference>
<dbReference type="RefSeq" id="WP_092470552.1">
    <property type="nucleotide sequence ID" value="NZ_FOOX01000005.1"/>
</dbReference>
<dbReference type="Gene3D" id="3.30.457.10">
    <property type="entry name" value="Copper amine oxidase-like, N-terminal domain"/>
    <property type="match status" value="2"/>
</dbReference>
<dbReference type="Pfam" id="PF13739">
    <property type="entry name" value="PdaC"/>
    <property type="match status" value="1"/>
</dbReference>
<dbReference type="InterPro" id="IPR037126">
    <property type="entry name" value="PdaC/RsiV-like_sf"/>
</dbReference>
<dbReference type="EMBL" id="FOOX01000005">
    <property type="protein sequence ID" value="SFG44952.1"/>
    <property type="molecule type" value="Genomic_DNA"/>
</dbReference>
<dbReference type="Pfam" id="PF11738">
    <property type="entry name" value="DUF3298"/>
    <property type="match status" value="1"/>
</dbReference>
<dbReference type="OrthoDB" id="9816096at2"/>
<dbReference type="Gene3D" id="3.90.640.20">
    <property type="entry name" value="Heat-shock cognate protein, ATPase"/>
    <property type="match status" value="1"/>
</dbReference>
<evidence type="ECO:0000259" key="4">
    <source>
        <dbReference type="Pfam" id="PF13739"/>
    </source>
</evidence>
<dbReference type="InterPro" id="IPR021729">
    <property type="entry name" value="DUF3298"/>
</dbReference>
<accession>A0A1I2RWL6</accession>
<feature type="chain" id="PRO_5038611162" evidence="1">
    <location>
        <begin position="24"/>
        <end position="393"/>
    </location>
</feature>
<feature type="domain" description="Copper amine oxidase-like N-terminal" evidence="2">
    <location>
        <begin position="39"/>
        <end position="158"/>
    </location>
</feature>
<name>A0A1I2RWL6_9FIRM</name>
<evidence type="ECO:0000313" key="6">
    <source>
        <dbReference type="Proteomes" id="UP000199337"/>
    </source>
</evidence>
<dbReference type="STRING" id="341036.SAMN05660649_01657"/>
<evidence type="ECO:0000256" key="1">
    <source>
        <dbReference type="SAM" id="SignalP"/>
    </source>
</evidence>
<feature type="domain" description="DUF3298" evidence="3">
    <location>
        <begin position="296"/>
        <end position="373"/>
    </location>
</feature>
<proteinExistence type="predicted"/>
<evidence type="ECO:0000313" key="5">
    <source>
        <dbReference type="EMBL" id="SFG44952.1"/>
    </source>
</evidence>
<dbReference type="Pfam" id="PF07833">
    <property type="entry name" value="Cu_amine_oxidN1"/>
    <property type="match status" value="1"/>
</dbReference>
<dbReference type="InterPro" id="IPR036582">
    <property type="entry name" value="Mao_N_sf"/>
</dbReference>
<evidence type="ECO:0000259" key="3">
    <source>
        <dbReference type="Pfam" id="PF11738"/>
    </source>
</evidence>
<keyword evidence="1" id="KW-0732">Signal</keyword>
<dbReference type="Proteomes" id="UP000199337">
    <property type="component" value="Unassembled WGS sequence"/>
</dbReference>
<dbReference type="InterPro" id="IPR025303">
    <property type="entry name" value="PdaC"/>
</dbReference>
<sequence length="393" mass="44054">MKRVLVTFITGCLSLCLAGGSMAAAKNTAVFQLDSTKYKVNDQVFAMDASPFIDDGRTYIPIRFLAQALGVEDKDIQWDKDSGIAILTYHHDHTISISMKAGDRSLTVTNSPGTSGIESNKSIAMDVAPLLKNGRYYLPARWVAEALGYTVEWNEPAQCVLVYSPGGVQSAPLPQITTQEIKSTSDVLNTTMQIPVISGLQDIAWQKQLNQQIMDKVDRAREDMAKNVQNYEEYVKGTDRPLIPLELYISYNQVSTGNVLSLAVETYEFTGGAHGMAWKDYYIIDTQNNRLLTLQDLFKENVEYKSIINQEINRQIQLSRQKGDNIYFEGDMGFKSISDNQNFYIDGDNLVICFGEYEIAPYVAGMPEIKIPLNFLKPNLNENFLKLITQQAS</sequence>
<organism evidence="5 6">
    <name type="scientific">Desulfotruncus arcticus DSM 17038</name>
    <dbReference type="NCBI Taxonomy" id="1121424"/>
    <lineage>
        <taxon>Bacteria</taxon>
        <taxon>Bacillati</taxon>
        <taxon>Bacillota</taxon>
        <taxon>Clostridia</taxon>
        <taxon>Eubacteriales</taxon>
        <taxon>Desulfallaceae</taxon>
        <taxon>Desulfotruncus</taxon>
    </lineage>
</organism>
<dbReference type="AlphaFoldDB" id="A0A1I2RWL6"/>
<gene>
    <name evidence="5" type="ORF">SAMN05660649_01657</name>
</gene>
<feature type="signal peptide" evidence="1">
    <location>
        <begin position="1"/>
        <end position="23"/>
    </location>
</feature>
<dbReference type="InterPro" id="IPR012854">
    <property type="entry name" value="Cu_amine_oxidase-like_N"/>
</dbReference>
<feature type="domain" description="Deacetylase PdaC" evidence="4">
    <location>
        <begin position="181"/>
        <end position="276"/>
    </location>
</feature>
<protein>
    <submittedName>
        <fullName evidence="5">Copper amine oxidase N-terminal domain-containing protein</fullName>
    </submittedName>
</protein>
<keyword evidence="6" id="KW-1185">Reference proteome</keyword>
<dbReference type="Gene3D" id="3.30.565.40">
    <property type="entry name" value="Fervidobacterium nodosum Rt17-B1 like"/>
    <property type="match status" value="1"/>
</dbReference>
<evidence type="ECO:0000259" key="2">
    <source>
        <dbReference type="Pfam" id="PF07833"/>
    </source>
</evidence>
<reference evidence="6" key="1">
    <citation type="submission" date="2016-10" db="EMBL/GenBank/DDBJ databases">
        <authorList>
            <person name="Varghese N."/>
            <person name="Submissions S."/>
        </authorList>
    </citation>
    <scope>NUCLEOTIDE SEQUENCE [LARGE SCALE GENOMIC DNA]</scope>
    <source>
        <strain evidence="6">DSM 17038</strain>
    </source>
</reference>